<comment type="caution">
    <text evidence="12">The sequence shown here is derived from an EMBL/GenBank/DDBJ whole genome shotgun (WGS) entry which is preliminary data.</text>
</comment>
<proteinExistence type="predicted"/>
<evidence type="ECO:0000256" key="5">
    <source>
        <dbReference type="ARBA" id="ARBA00022679"/>
    </source>
</evidence>
<dbReference type="InterPro" id="IPR005467">
    <property type="entry name" value="His_kinase_dom"/>
</dbReference>
<feature type="transmembrane region" description="Helical" evidence="10">
    <location>
        <begin position="100"/>
        <end position="118"/>
    </location>
</feature>
<dbReference type="InterPro" id="IPR003661">
    <property type="entry name" value="HisK_dim/P_dom"/>
</dbReference>
<evidence type="ECO:0000256" key="3">
    <source>
        <dbReference type="ARBA" id="ARBA00012438"/>
    </source>
</evidence>
<keyword evidence="10" id="KW-1133">Transmembrane helix</keyword>
<evidence type="ECO:0000313" key="12">
    <source>
        <dbReference type="EMBL" id="KGE17695.1"/>
    </source>
</evidence>
<reference evidence="12 13" key="1">
    <citation type="submission" date="2014-08" db="EMBL/GenBank/DDBJ databases">
        <authorList>
            <person name="den Bakker H.C."/>
        </authorList>
    </citation>
    <scope>NUCLEOTIDE SEQUENCE [LARGE SCALE GENOMIC DNA]</scope>
    <source>
        <strain evidence="12 13">DSM 18334</strain>
    </source>
</reference>
<evidence type="ECO:0000256" key="9">
    <source>
        <dbReference type="ARBA" id="ARBA00023012"/>
    </source>
</evidence>
<dbReference type="InterPro" id="IPR036890">
    <property type="entry name" value="HATPase_C_sf"/>
</dbReference>
<evidence type="ECO:0000256" key="4">
    <source>
        <dbReference type="ARBA" id="ARBA00022553"/>
    </source>
</evidence>
<evidence type="ECO:0000256" key="8">
    <source>
        <dbReference type="ARBA" id="ARBA00022840"/>
    </source>
</evidence>
<dbReference type="GO" id="GO:0016036">
    <property type="term" value="P:cellular response to phosphate starvation"/>
    <property type="evidence" value="ECO:0007669"/>
    <property type="project" value="TreeGrafter"/>
</dbReference>
<dbReference type="EC" id="2.7.13.3" evidence="3"/>
<dbReference type="Gene3D" id="3.30.565.10">
    <property type="entry name" value="Histidine kinase-like ATPase, C-terminal domain"/>
    <property type="match status" value="1"/>
</dbReference>
<dbReference type="InterPro" id="IPR003594">
    <property type="entry name" value="HATPase_dom"/>
</dbReference>
<keyword evidence="9" id="KW-0902">Two-component regulatory system</keyword>
<dbReference type="CDD" id="cd00082">
    <property type="entry name" value="HisKA"/>
    <property type="match status" value="1"/>
</dbReference>
<dbReference type="PRINTS" id="PR00344">
    <property type="entry name" value="BCTRLSENSOR"/>
</dbReference>
<evidence type="ECO:0000256" key="10">
    <source>
        <dbReference type="SAM" id="Phobius"/>
    </source>
</evidence>
<dbReference type="EMBL" id="JQCR01000003">
    <property type="protein sequence ID" value="KGE17695.1"/>
    <property type="molecule type" value="Genomic_DNA"/>
</dbReference>
<evidence type="ECO:0000256" key="1">
    <source>
        <dbReference type="ARBA" id="ARBA00000085"/>
    </source>
</evidence>
<dbReference type="SMART" id="SM00388">
    <property type="entry name" value="HisKA"/>
    <property type="match status" value="1"/>
</dbReference>
<dbReference type="RefSeq" id="WP_036656882.1">
    <property type="nucleotide sequence ID" value="NZ_JQCR01000003.1"/>
</dbReference>
<dbReference type="Pfam" id="PF02518">
    <property type="entry name" value="HATPase_c"/>
    <property type="match status" value="1"/>
</dbReference>
<dbReference type="PANTHER" id="PTHR45453">
    <property type="entry name" value="PHOSPHATE REGULON SENSOR PROTEIN PHOR"/>
    <property type="match status" value="1"/>
</dbReference>
<dbReference type="PROSITE" id="PS50109">
    <property type="entry name" value="HIS_KIN"/>
    <property type="match status" value="1"/>
</dbReference>
<keyword evidence="4" id="KW-0597">Phosphoprotein</keyword>
<organism evidence="12 13">
    <name type="scientific">Paenibacillus wynnii</name>
    <dbReference type="NCBI Taxonomy" id="268407"/>
    <lineage>
        <taxon>Bacteria</taxon>
        <taxon>Bacillati</taxon>
        <taxon>Bacillota</taxon>
        <taxon>Bacilli</taxon>
        <taxon>Bacillales</taxon>
        <taxon>Paenibacillaceae</taxon>
        <taxon>Paenibacillus</taxon>
    </lineage>
</organism>
<keyword evidence="10" id="KW-0472">Membrane</keyword>
<dbReference type="eggNOG" id="COG5002">
    <property type="taxonomic scope" value="Bacteria"/>
</dbReference>
<name>A0A098M569_9BACL</name>
<dbReference type="Gene3D" id="1.10.287.130">
    <property type="match status" value="1"/>
</dbReference>
<comment type="catalytic activity">
    <reaction evidence="1">
        <text>ATP + protein L-histidine = ADP + protein N-phospho-L-histidine.</text>
        <dbReference type="EC" id="2.7.13.3"/>
    </reaction>
</comment>
<dbReference type="GO" id="GO:0004721">
    <property type="term" value="F:phosphoprotein phosphatase activity"/>
    <property type="evidence" value="ECO:0007669"/>
    <property type="project" value="TreeGrafter"/>
</dbReference>
<dbReference type="InterPro" id="IPR036097">
    <property type="entry name" value="HisK_dim/P_sf"/>
</dbReference>
<evidence type="ECO:0000313" key="13">
    <source>
        <dbReference type="Proteomes" id="UP000029734"/>
    </source>
</evidence>
<dbReference type="SMART" id="SM00387">
    <property type="entry name" value="HATPase_c"/>
    <property type="match status" value="1"/>
</dbReference>
<evidence type="ECO:0000259" key="11">
    <source>
        <dbReference type="PROSITE" id="PS50109"/>
    </source>
</evidence>
<reference evidence="12 13" key="2">
    <citation type="submission" date="2014-10" db="EMBL/GenBank/DDBJ databases">
        <title>Comparative genomics of the Paenibacillus odorifer group.</title>
        <authorList>
            <person name="Tsai Y.-C."/>
            <person name="Martin N."/>
            <person name="Korlach J."/>
            <person name="Wiedmann M."/>
        </authorList>
    </citation>
    <scope>NUCLEOTIDE SEQUENCE [LARGE SCALE GENOMIC DNA]</scope>
    <source>
        <strain evidence="12 13">DSM 18334</strain>
    </source>
</reference>
<accession>A0A098M569</accession>
<dbReference type="AlphaFoldDB" id="A0A098M569"/>
<protein>
    <recommendedName>
        <fullName evidence="3">histidine kinase</fullName>
        <ecNumber evidence="3">2.7.13.3</ecNumber>
    </recommendedName>
</protein>
<dbReference type="Proteomes" id="UP000029734">
    <property type="component" value="Unassembled WGS sequence"/>
</dbReference>
<dbReference type="GO" id="GO:0000155">
    <property type="term" value="F:phosphorelay sensor kinase activity"/>
    <property type="evidence" value="ECO:0007669"/>
    <property type="project" value="InterPro"/>
</dbReference>
<comment type="subcellular location">
    <subcellularLocation>
        <location evidence="2">Membrane</location>
    </subcellularLocation>
</comment>
<keyword evidence="13" id="KW-1185">Reference proteome</keyword>
<evidence type="ECO:0000256" key="2">
    <source>
        <dbReference type="ARBA" id="ARBA00004370"/>
    </source>
</evidence>
<dbReference type="GO" id="GO:0005524">
    <property type="term" value="F:ATP binding"/>
    <property type="evidence" value="ECO:0007669"/>
    <property type="project" value="UniProtKB-KW"/>
</dbReference>
<keyword evidence="5" id="KW-0808">Transferase</keyword>
<feature type="domain" description="Histidine kinase" evidence="11">
    <location>
        <begin position="185"/>
        <end position="396"/>
    </location>
</feature>
<evidence type="ECO:0000256" key="6">
    <source>
        <dbReference type="ARBA" id="ARBA00022741"/>
    </source>
</evidence>
<keyword evidence="10" id="KW-0812">Transmembrane</keyword>
<evidence type="ECO:0000256" key="7">
    <source>
        <dbReference type="ARBA" id="ARBA00022777"/>
    </source>
</evidence>
<keyword evidence="6" id="KW-0547">Nucleotide-binding</keyword>
<dbReference type="PANTHER" id="PTHR45453:SF1">
    <property type="entry name" value="PHOSPHATE REGULON SENSOR PROTEIN PHOR"/>
    <property type="match status" value="1"/>
</dbReference>
<dbReference type="SUPFAM" id="SSF55874">
    <property type="entry name" value="ATPase domain of HSP90 chaperone/DNA topoisomerase II/histidine kinase"/>
    <property type="match status" value="1"/>
</dbReference>
<dbReference type="Pfam" id="PF00512">
    <property type="entry name" value="HisKA"/>
    <property type="match status" value="1"/>
</dbReference>
<sequence>MSRKQLTLALVIGFVTAICIGLLMGILASRAISNTTYNHTAYLVGSVYSQHPDLEESLIQGLNHPKTERSQLGDEILNKYGYTQRLFFGENLWASITHSLWVWGLLFLLFTVTLCGFTRKKRVRIHELTNYLSSINRRQEGVMHRVQEDEFSLLEDEMYKTVVELRQTRETALKERQSLADNLADIAHQLKTPITSVFLMTELLLDSNRDREELLYVEKIHGQMTRLEHLVSTLLTLSRLDAGTLEMRQEPINVFEMLTSASEPLEKVIGQKRQTLILQSEPTLFYCGDWYWSVEALINLIKNCSEHTPEGGAISLSYEQNPIFTKIVVEDSGEGFVMEDIPRLFERFYKGRNAHKNSVGIGLAMAKSIIDKQKGTIRAENRPEGGARFIVKMYTR</sequence>
<dbReference type="GO" id="GO:0005886">
    <property type="term" value="C:plasma membrane"/>
    <property type="evidence" value="ECO:0007669"/>
    <property type="project" value="TreeGrafter"/>
</dbReference>
<dbReference type="STRING" id="268407.PWYN_24295"/>
<keyword evidence="7" id="KW-0418">Kinase</keyword>
<feature type="transmembrane region" description="Helical" evidence="10">
    <location>
        <begin position="7"/>
        <end position="28"/>
    </location>
</feature>
<dbReference type="SUPFAM" id="SSF47384">
    <property type="entry name" value="Homodimeric domain of signal transducing histidine kinase"/>
    <property type="match status" value="1"/>
</dbReference>
<dbReference type="InterPro" id="IPR050351">
    <property type="entry name" value="BphY/WalK/GraS-like"/>
</dbReference>
<dbReference type="InterPro" id="IPR004358">
    <property type="entry name" value="Sig_transdc_His_kin-like_C"/>
</dbReference>
<gene>
    <name evidence="12" type="ORF">PWYN_24295</name>
</gene>
<keyword evidence="8" id="KW-0067">ATP-binding</keyword>